<name>A0A4P9W4I0_9FUNG</name>
<sequence length="206" mass="22853">MQGKQQAGIVAALLWAAWTATCVSVGTLPSPFPPSSLPGNISLDPIQGQEQAGIITLSLLRAASCPMGRKEMEMRAEPRACRKVHRIVRIFHLLREEKEQRKAEVPLLVRSISPADAVEDPTPHGVATSIPLRDTTTFPQRASCSRRCCRRRKKRFPRACIPELGTPVDPSTEEPGCRERLPRAGKKLAVDLPLDREFWGRDARFG</sequence>
<dbReference type="AlphaFoldDB" id="A0A4P9W4I0"/>
<proteinExistence type="predicted"/>
<feature type="chain" id="PRO_5020244918" evidence="1">
    <location>
        <begin position="23"/>
        <end position="206"/>
    </location>
</feature>
<dbReference type="EMBL" id="KZ998927">
    <property type="protein sequence ID" value="RKO85600.1"/>
    <property type="molecule type" value="Genomic_DNA"/>
</dbReference>
<keyword evidence="3" id="KW-1185">Reference proteome</keyword>
<feature type="signal peptide" evidence="1">
    <location>
        <begin position="1"/>
        <end position="22"/>
    </location>
</feature>
<gene>
    <name evidence="2" type="ORF">BDK51DRAFT_52774</name>
</gene>
<organism evidence="2 3">
    <name type="scientific">Blyttiomyces helicus</name>
    <dbReference type="NCBI Taxonomy" id="388810"/>
    <lineage>
        <taxon>Eukaryota</taxon>
        <taxon>Fungi</taxon>
        <taxon>Fungi incertae sedis</taxon>
        <taxon>Chytridiomycota</taxon>
        <taxon>Chytridiomycota incertae sedis</taxon>
        <taxon>Chytridiomycetes</taxon>
        <taxon>Chytridiomycetes incertae sedis</taxon>
        <taxon>Blyttiomyces</taxon>
    </lineage>
</organism>
<evidence type="ECO:0000313" key="3">
    <source>
        <dbReference type="Proteomes" id="UP000269721"/>
    </source>
</evidence>
<accession>A0A4P9W4I0</accession>
<protein>
    <submittedName>
        <fullName evidence="2">Uncharacterized protein</fullName>
    </submittedName>
</protein>
<evidence type="ECO:0000313" key="2">
    <source>
        <dbReference type="EMBL" id="RKO85600.1"/>
    </source>
</evidence>
<evidence type="ECO:0000256" key="1">
    <source>
        <dbReference type="SAM" id="SignalP"/>
    </source>
</evidence>
<dbReference type="Proteomes" id="UP000269721">
    <property type="component" value="Unassembled WGS sequence"/>
</dbReference>
<keyword evidence="1" id="KW-0732">Signal</keyword>
<reference evidence="3" key="1">
    <citation type="journal article" date="2018" name="Nat. Microbiol.">
        <title>Leveraging single-cell genomics to expand the fungal tree of life.</title>
        <authorList>
            <person name="Ahrendt S.R."/>
            <person name="Quandt C.A."/>
            <person name="Ciobanu D."/>
            <person name="Clum A."/>
            <person name="Salamov A."/>
            <person name="Andreopoulos B."/>
            <person name="Cheng J.F."/>
            <person name="Woyke T."/>
            <person name="Pelin A."/>
            <person name="Henrissat B."/>
            <person name="Reynolds N.K."/>
            <person name="Benny G.L."/>
            <person name="Smith M.E."/>
            <person name="James T.Y."/>
            <person name="Grigoriev I.V."/>
        </authorList>
    </citation>
    <scope>NUCLEOTIDE SEQUENCE [LARGE SCALE GENOMIC DNA]</scope>
</reference>